<accession>A0A5B8RUQ5</accession>
<keyword evidence="1" id="KW-0812">Transmembrane</keyword>
<keyword evidence="4" id="KW-1185">Reference proteome</keyword>
<organism evidence="3 4">
    <name type="scientific">Comamonas flocculans</name>
    <dbReference type="NCBI Taxonomy" id="2597701"/>
    <lineage>
        <taxon>Bacteria</taxon>
        <taxon>Pseudomonadati</taxon>
        <taxon>Pseudomonadota</taxon>
        <taxon>Betaproteobacteria</taxon>
        <taxon>Burkholderiales</taxon>
        <taxon>Comamonadaceae</taxon>
        <taxon>Comamonas</taxon>
    </lineage>
</organism>
<evidence type="ECO:0000256" key="2">
    <source>
        <dbReference type="SAM" id="SignalP"/>
    </source>
</evidence>
<evidence type="ECO:0000313" key="4">
    <source>
        <dbReference type="Proteomes" id="UP000321199"/>
    </source>
</evidence>
<dbReference type="Proteomes" id="UP000321199">
    <property type="component" value="Chromosome"/>
</dbReference>
<dbReference type="AlphaFoldDB" id="A0A5B8RUQ5"/>
<keyword evidence="1" id="KW-1133">Transmembrane helix</keyword>
<sequence length="242" mass="25158">MNFAIKSLGASLCAAAFVFAAPAVSASTVTMKFTGVAPGISGQVDTNLGSGTHWQSTKMGALNWNVTGHSGSSVLDGLSSLLTWCIELTQGVSQGSSYTYNVVEDVTDSWVNQVERLYTANQSAIGTNVGAAAMQMAIWELTHAGGDNGNVTSGNIKTRANGNASVYNQAATLANSWLADLENATAVGWKVVKLTNDKAQDQITFQQVLATPLPGAALMFLSALGLGGMARRKKRVAEPLAA</sequence>
<proteinExistence type="predicted"/>
<protein>
    <recommendedName>
        <fullName evidence="5">VPLPA-CTERM sorting domain-containing protein</fullName>
    </recommendedName>
</protein>
<keyword evidence="1" id="KW-0472">Membrane</keyword>
<feature type="chain" id="PRO_5022981618" description="VPLPA-CTERM sorting domain-containing protein" evidence="2">
    <location>
        <begin position="26"/>
        <end position="242"/>
    </location>
</feature>
<dbReference type="KEGG" id="cof:FOZ74_05190"/>
<dbReference type="EMBL" id="CP042344">
    <property type="protein sequence ID" value="QEA12472.1"/>
    <property type="molecule type" value="Genomic_DNA"/>
</dbReference>
<keyword evidence="2" id="KW-0732">Signal</keyword>
<dbReference type="OrthoDB" id="7844829at2"/>
<gene>
    <name evidence="3" type="ORF">FOZ74_05190</name>
</gene>
<evidence type="ECO:0000256" key="1">
    <source>
        <dbReference type="SAM" id="Phobius"/>
    </source>
</evidence>
<feature type="transmembrane region" description="Helical" evidence="1">
    <location>
        <begin position="208"/>
        <end position="226"/>
    </location>
</feature>
<reference evidence="3 4" key="1">
    <citation type="submission" date="2019-07" db="EMBL/GenBank/DDBJ databases">
        <title>Complete genome sequence of Comamonas sp. NLF 7-7 isolated from livestock.</title>
        <authorList>
            <person name="Kim D.H."/>
            <person name="Kim J.G."/>
        </authorList>
    </citation>
    <scope>NUCLEOTIDE SEQUENCE [LARGE SCALE GENOMIC DNA]</scope>
    <source>
        <strain evidence="3 4">NLF 7-7</strain>
    </source>
</reference>
<evidence type="ECO:0000313" key="3">
    <source>
        <dbReference type="EMBL" id="QEA12472.1"/>
    </source>
</evidence>
<name>A0A5B8RUQ5_9BURK</name>
<feature type="signal peptide" evidence="2">
    <location>
        <begin position="1"/>
        <end position="25"/>
    </location>
</feature>
<evidence type="ECO:0008006" key="5">
    <source>
        <dbReference type="Google" id="ProtNLM"/>
    </source>
</evidence>
<dbReference type="RefSeq" id="WP_146912068.1">
    <property type="nucleotide sequence ID" value="NZ_CP042344.1"/>
</dbReference>